<evidence type="ECO:0000313" key="3">
    <source>
        <dbReference type="Proteomes" id="UP000240883"/>
    </source>
</evidence>
<dbReference type="EMBL" id="KZ678135">
    <property type="protein sequence ID" value="PSN67139.1"/>
    <property type="molecule type" value="Genomic_DNA"/>
</dbReference>
<protein>
    <submittedName>
        <fullName evidence="2">Uncharacterized protein</fullName>
    </submittedName>
</protein>
<proteinExistence type="predicted"/>
<sequence length="55" mass="6446">MFSLHFWVPAPLAFCVIIITFANILNTFLNIFLLLIRKICSKRTTGRHVSIRERL</sequence>
<feature type="transmembrane region" description="Helical" evidence="1">
    <location>
        <begin position="6"/>
        <end position="36"/>
    </location>
</feature>
<gene>
    <name evidence="2" type="ORF">BS50DRAFT_383537</name>
</gene>
<evidence type="ECO:0000256" key="1">
    <source>
        <dbReference type="SAM" id="Phobius"/>
    </source>
</evidence>
<organism evidence="2 3">
    <name type="scientific">Corynespora cassiicola Philippines</name>
    <dbReference type="NCBI Taxonomy" id="1448308"/>
    <lineage>
        <taxon>Eukaryota</taxon>
        <taxon>Fungi</taxon>
        <taxon>Dikarya</taxon>
        <taxon>Ascomycota</taxon>
        <taxon>Pezizomycotina</taxon>
        <taxon>Dothideomycetes</taxon>
        <taxon>Pleosporomycetidae</taxon>
        <taxon>Pleosporales</taxon>
        <taxon>Corynesporascaceae</taxon>
        <taxon>Corynespora</taxon>
    </lineage>
</organism>
<evidence type="ECO:0000313" key="2">
    <source>
        <dbReference type="EMBL" id="PSN67139.1"/>
    </source>
</evidence>
<keyword evidence="3" id="KW-1185">Reference proteome</keyword>
<accession>A0A2T2NP36</accession>
<dbReference type="AlphaFoldDB" id="A0A2T2NP36"/>
<reference evidence="2 3" key="1">
    <citation type="journal article" date="2018" name="Front. Microbiol.">
        <title>Genome-Wide Analysis of Corynespora cassiicola Leaf Fall Disease Putative Effectors.</title>
        <authorList>
            <person name="Lopez D."/>
            <person name="Ribeiro S."/>
            <person name="Label P."/>
            <person name="Fumanal B."/>
            <person name="Venisse J.S."/>
            <person name="Kohler A."/>
            <person name="de Oliveira R.R."/>
            <person name="Labutti K."/>
            <person name="Lipzen A."/>
            <person name="Lail K."/>
            <person name="Bauer D."/>
            <person name="Ohm R.A."/>
            <person name="Barry K.W."/>
            <person name="Spatafora J."/>
            <person name="Grigoriev I.V."/>
            <person name="Martin F.M."/>
            <person name="Pujade-Renaud V."/>
        </authorList>
    </citation>
    <scope>NUCLEOTIDE SEQUENCE [LARGE SCALE GENOMIC DNA]</scope>
    <source>
        <strain evidence="2 3">Philippines</strain>
    </source>
</reference>
<keyword evidence="1" id="KW-0812">Transmembrane</keyword>
<dbReference type="Proteomes" id="UP000240883">
    <property type="component" value="Unassembled WGS sequence"/>
</dbReference>
<keyword evidence="1" id="KW-1133">Transmembrane helix</keyword>
<name>A0A2T2NP36_CORCC</name>
<keyword evidence="1" id="KW-0472">Membrane</keyword>